<proteinExistence type="predicted"/>
<evidence type="ECO:0008006" key="3">
    <source>
        <dbReference type="Google" id="ProtNLM"/>
    </source>
</evidence>
<dbReference type="AlphaFoldDB" id="A0A1V1NYA5"/>
<sequence length="249" mass="28653">MKYTSIRIEGAILSPDILNKIEQGDISGQSVKDFGFDTKTKIKDEIARVWADAQDMWRIFNRQREKAPASYGTSETRKFWMVPLLDFLGYDVELSRAENVYGKSYAISHRAKNIDNFPVHIMGFNDKLDQKRSDSGPRMSPHALLQEYINLTEHLYAIVTNGLHLRILRDSSRLVKLSFIEFDLETMMNDAHFSDFALMYRLIHASRMPKTMDVGPESLIEKYHQDALDSGSRIREGLSEAVEQSIRSL</sequence>
<evidence type="ECO:0000313" key="2">
    <source>
        <dbReference type="Proteomes" id="UP000189670"/>
    </source>
</evidence>
<feature type="non-terminal residue" evidence="1">
    <location>
        <position position="249"/>
    </location>
</feature>
<name>A0A1V1NYA5_9BACT</name>
<organism evidence="1 2">
    <name type="scientific">Candidatus Magnetoglobus multicellularis str. Araruama</name>
    <dbReference type="NCBI Taxonomy" id="890399"/>
    <lineage>
        <taxon>Bacteria</taxon>
        <taxon>Pseudomonadati</taxon>
        <taxon>Thermodesulfobacteriota</taxon>
        <taxon>Desulfobacteria</taxon>
        <taxon>Desulfobacterales</taxon>
        <taxon>Desulfobacteraceae</taxon>
        <taxon>Candidatus Magnetoglobus</taxon>
    </lineage>
</organism>
<accession>A0A1V1NYA5</accession>
<dbReference type="EMBL" id="ATBP01001313">
    <property type="protein sequence ID" value="ETR67579.1"/>
    <property type="molecule type" value="Genomic_DNA"/>
</dbReference>
<protein>
    <recommendedName>
        <fullName evidence="3">Restriction endonuclease</fullName>
    </recommendedName>
</protein>
<dbReference type="Proteomes" id="UP000189670">
    <property type="component" value="Unassembled WGS sequence"/>
</dbReference>
<comment type="caution">
    <text evidence="1">The sequence shown here is derived from an EMBL/GenBank/DDBJ whole genome shotgun (WGS) entry which is preliminary data.</text>
</comment>
<evidence type="ECO:0000313" key="1">
    <source>
        <dbReference type="EMBL" id="ETR67579.1"/>
    </source>
</evidence>
<gene>
    <name evidence="1" type="ORF">OMM_11437</name>
</gene>
<reference evidence="2" key="1">
    <citation type="submission" date="2012-11" db="EMBL/GenBank/DDBJ databases">
        <authorList>
            <person name="Lucero-Rivera Y.E."/>
            <person name="Tovar-Ramirez D."/>
        </authorList>
    </citation>
    <scope>NUCLEOTIDE SEQUENCE [LARGE SCALE GENOMIC DNA]</scope>
    <source>
        <strain evidence="2">Araruama</strain>
    </source>
</reference>